<comment type="caution">
    <text evidence="2">The sequence shown here is derived from an EMBL/GenBank/DDBJ whole genome shotgun (WGS) entry which is preliminary data.</text>
</comment>
<reference evidence="3" key="1">
    <citation type="journal article" date="2021" name="ISME J.">
        <title>Evolutionary origin and ecological implication of a unique nif island in free-living Bradyrhizobium lineages.</title>
        <authorList>
            <person name="Tao J."/>
        </authorList>
    </citation>
    <scope>NUCLEOTIDE SEQUENCE [LARGE SCALE GENOMIC DNA]</scope>
    <source>
        <strain evidence="3">SZCCT0094</strain>
    </source>
</reference>
<dbReference type="InterPro" id="IPR003346">
    <property type="entry name" value="Transposase_20"/>
</dbReference>
<gene>
    <name evidence="2" type="ORF">JQ619_38060</name>
</gene>
<keyword evidence="3" id="KW-1185">Reference proteome</keyword>
<organism evidence="2 3">
    <name type="scientific">Bradyrhizobium denitrificans</name>
    <dbReference type="NCBI Taxonomy" id="2734912"/>
    <lineage>
        <taxon>Bacteria</taxon>
        <taxon>Pseudomonadati</taxon>
        <taxon>Pseudomonadota</taxon>
        <taxon>Alphaproteobacteria</taxon>
        <taxon>Hyphomicrobiales</taxon>
        <taxon>Nitrobacteraceae</taxon>
        <taxon>Bradyrhizobium</taxon>
    </lineage>
</organism>
<dbReference type="Proteomes" id="UP001314635">
    <property type="component" value="Unassembled WGS sequence"/>
</dbReference>
<evidence type="ECO:0000313" key="2">
    <source>
        <dbReference type="EMBL" id="MBR1141562.1"/>
    </source>
</evidence>
<sequence>MQAKLRGKGVGRVRTVCCYEAGYDGFWLHRVLVNHGIENHVLDAASLPIDRRAKHIKTDSCRVVRAPTPEEEDARRLHRERQRLVRERTGHLNRIKALLITHGIRALRITDGKWCERLDKMRTGDGRTIPARLKIEIEREWKRLKVVAEQVREVEAERDRLVKGSEPSGDACTEKMRQLVKLHGIGAEFATVLTREVFYRPFHNRRQVASYVGLTPAPYDSGDTKHDQGINKAGNTRARVIAVQMAWLWLRYQSKSELSLWYYRRVGDLKGRVRRIMIIALARKLVIALWRYVETGKVPTGAIVTT</sequence>
<protein>
    <submittedName>
        <fullName evidence="2">IS110 family transposase</fullName>
    </submittedName>
</protein>
<proteinExistence type="predicted"/>
<accession>A0ABS5GJP2</accession>
<dbReference type="EMBL" id="JAFCLK010000076">
    <property type="protein sequence ID" value="MBR1141562.1"/>
    <property type="molecule type" value="Genomic_DNA"/>
</dbReference>
<feature type="domain" description="Transposase IS116/IS110/IS902 C-terminal" evidence="1">
    <location>
        <begin position="178"/>
        <end position="255"/>
    </location>
</feature>
<dbReference type="InterPro" id="IPR047650">
    <property type="entry name" value="Transpos_IS110"/>
</dbReference>
<dbReference type="PANTHER" id="PTHR33055">
    <property type="entry name" value="TRANSPOSASE FOR INSERTION SEQUENCE ELEMENT IS1111A"/>
    <property type="match status" value="1"/>
</dbReference>
<dbReference type="Pfam" id="PF02371">
    <property type="entry name" value="Transposase_20"/>
    <property type="match status" value="1"/>
</dbReference>
<name>A0ABS5GJP2_9BRAD</name>
<evidence type="ECO:0000259" key="1">
    <source>
        <dbReference type="Pfam" id="PF02371"/>
    </source>
</evidence>
<dbReference type="NCBIfam" id="NF033542">
    <property type="entry name" value="transpos_IS110"/>
    <property type="match status" value="1"/>
</dbReference>
<evidence type="ECO:0000313" key="3">
    <source>
        <dbReference type="Proteomes" id="UP001314635"/>
    </source>
</evidence>
<dbReference type="PANTHER" id="PTHR33055:SF3">
    <property type="entry name" value="PUTATIVE TRANSPOSASE FOR IS117-RELATED"/>
    <property type="match status" value="1"/>
</dbReference>